<protein>
    <submittedName>
        <fullName evidence="2">Uncharacterized protein</fullName>
    </submittedName>
</protein>
<dbReference type="Proteomes" id="UP000681720">
    <property type="component" value="Unassembled WGS sequence"/>
</dbReference>
<organism evidence="2 3">
    <name type="scientific">Rotaria magnacalcarata</name>
    <dbReference type="NCBI Taxonomy" id="392030"/>
    <lineage>
        <taxon>Eukaryota</taxon>
        <taxon>Metazoa</taxon>
        <taxon>Spiralia</taxon>
        <taxon>Gnathifera</taxon>
        <taxon>Rotifera</taxon>
        <taxon>Eurotatoria</taxon>
        <taxon>Bdelloidea</taxon>
        <taxon>Philodinida</taxon>
        <taxon>Philodinidae</taxon>
        <taxon>Rotaria</taxon>
    </lineage>
</organism>
<dbReference type="AlphaFoldDB" id="A0A8S3AFM7"/>
<keyword evidence="1" id="KW-0732">Signal</keyword>
<feature type="signal peptide" evidence="1">
    <location>
        <begin position="1"/>
        <end position="22"/>
    </location>
</feature>
<gene>
    <name evidence="2" type="ORF">GIL414_LOCUS43949</name>
</gene>
<name>A0A8S3AFM7_9BILA</name>
<feature type="chain" id="PRO_5035751378" evidence="1">
    <location>
        <begin position="23"/>
        <end position="334"/>
    </location>
</feature>
<proteinExistence type="predicted"/>
<evidence type="ECO:0000313" key="3">
    <source>
        <dbReference type="Proteomes" id="UP000681720"/>
    </source>
</evidence>
<accession>A0A8S3AFM7</accession>
<evidence type="ECO:0000256" key="1">
    <source>
        <dbReference type="SAM" id="SignalP"/>
    </source>
</evidence>
<dbReference type="EMBL" id="CAJOBJ010131429">
    <property type="protein sequence ID" value="CAF4723315.1"/>
    <property type="molecule type" value="Genomic_DNA"/>
</dbReference>
<comment type="caution">
    <text evidence="2">The sequence shown here is derived from an EMBL/GenBank/DDBJ whole genome shotgun (WGS) entry which is preliminary data.</text>
</comment>
<reference evidence="2" key="1">
    <citation type="submission" date="2021-02" db="EMBL/GenBank/DDBJ databases">
        <authorList>
            <person name="Nowell W R."/>
        </authorList>
    </citation>
    <scope>NUCLEOTIDE SEQUENCE</scope>
</reference>
<evidence type="ECO:0000313" key="2">
    <source>
        <dbReference type="EMBL" id="CAF4723315.1"/>
    </source>
</evidence>
<sequence>MFRLNYVVLMFALTILPYGVDGFFSQNVMNITTTRNINCYLRADLTSTSFQFCAIRIYRNQSEIPDIASAVYNGLRYMNTMHQLTQKSCIATVPTSSVDTGAWSCEGKLPYETYTSVDLCICATDNCNQNLTFCQKSVTNTTNMPASTDFMPNLTSIISCNDATKENYTCSAHPYINVSLCQGYVINNTVLCAISTSGTTITQLSLIGENYEVYLSEKIYQANSIPTNATKTSSNETQTNFYFKILGRVNHKWRHYLTQLQQAPQLPQLQLQLQQQRQQQQRQAPQLRLLPQLQLQLQQQRQQQQQQAPQLHQQQLQLQQQRQQQQRQAPKQQQ</sequence>
<feature type="non-terminal residue" evidence="2">
    <location>
        <position position="334"/>
    </location>
</feature>